<reference evidence="1 2" key="1">
    <citation type="submission" date="2020-02" db="EMBL/GenBank/DDBJ databases">
        <title>Out from the shadows clarifying the taxonomy of the family Cryomorphaceae and related taxa by utilizing the GTDB taxonomic framework.</title>
        <authorList>
            <person name="Bowman J.P."/>
        </authorList>
    </citation>
    <scope>NUCLEOTIDE SEQUENCE [LARGE SCALE GENOMIC DNA]</scope>
    <source>
        <strain evidence="1 2">QSSC 1-22</strain>
    </source>
</reference>
<dbReference type="InterPro" id="IPR027417">
    <property type="entry name" value="P-loop_NTPase"/>
</dbReference>
<sequence length="247" mass="28134">MSDKKVFIVVGSPRTGTSLMCAVLSDAGADFGVSSESWNRTGGAFEHPILVGSYKYLKRIVFLKKFSDTAVRKIEKKLSKNIHDLFEQVSFAKFPPLSHMLPYYIKKEGYDVTVILAYRRFEDFALSMLIKNPSSVKKLKEDYIDMYQTGLILLNIHGGCAISYDEIINESETQWIDALAAATHLDRDKIADARFTRNRKKIEGENKFYLHDPQCDSIYAELNKYKGKAVAKNRSKITKEDKVEPKV</sequence>
<evidence type="ECO:0000313" key="2">
    <source>
        <dbReference type="Proteomes" id="UP000486602"/>
    </source>
</evidence>
<evidence type="ECO:0008006" key="3">
    <source>
        <dbReference type="Google" id="ProtNLM"/>
    </source>
</evidence>
<dbReference type="SUPFAM" id="SSF52540">
    <property type="entry name" value="P-loop containing nucleoside triphosphate hydrolases"/>
    <property type="match status" value="1"/>
</dbReference>
<organism evidence="1 2">
    <name type="scientific">Cryomorpha ignava</name>
    <dbReference type="NCBI Taxonomy" id="101383"/>
    <lineage>
        <taxon>Bacteria</taxon>
        <taxon>Pseudomonadati</taxon>
        <taxon>Bacteroidota</taxon>
        <taxon>Flavobacteriia</taxon>
        <taxon>Flavobacteriales</taxon>
        <taxon>Cryomorphaceae</taxon>
        <taxon>Cryomorpha</taxon>
    </lineage>
</organism>
<proteinExistence type="predicted"/>
<accession>A0A7K3WPZ7</accession>
<dbReference type="RefSeq" id="WP_163283711.1">
    <property type="nucleotide sequence ID" value="NZ_JAAGVY010000007.1"/>
</dbReference>
<gene>
    <name evidence="1" type="ORF">G3O08_05545</name>
</gene>
<dbReference type="AlphaFoldDB" id="A0A7K3WPZ7"/>
<evidence type="ECO:0000313" key="1">
    <source>
        <dbReference type="EMBL" id="NEN22962.1"/>
    </source>
</evidence>
<keyword evidence="2" id="KW-1185">Reference proteome</keyword>
<comment type="caution">
    <text evidence="1">The sequence shown here is derived from an EMBL/GenBank/DDBJ whole genome shotgun (WGS) entry which is preliminary data.</text>
</comment>
<dbReference type="EMBL" id="JAAGVY010000007">
    <property type="protein sequence ID" value="NEN22962.1"/>
    <property type="molecule type" value="Genomic_DNA"/>
</dbReference>
<protein>
    <recommendedName>
        <fullName evidence="3">Sulfotransferase family protein</fullName>
    </recommendedName>
</protein>
<dbReference type="Proteomes" id="UP000486602">
    <property type="component" value="Unassembled WGS sequence"/>
</dbReference>
<name>A0A7K3WPZ7_9FLAO</name>